<organism evidence="3 4">
    <name type="scientific">Lentzea jiangxiensis</name>
    <dbReference type="NCBI Taxonomy" id="641025"/>
    <lineage>
        <taxon>Bacteria</taxon>
        <taxon>Bacillati</taxon>
        <taxon>Actinomycetota</taxon>
        <taxon>Actinomycetes</taxon>
        <taxon>Pseudonocardiales</taxon>
        <taxon>Pseudonocardiaceae</taxon>
        <taxon>Lentzea</taxon>
    </lineage>
</organism>
<comment type="cofactor">
    <cofactor evidence="2">
        <name>Mg(2+)</name>
        <dbReference type="ChEBI" id="CHEBI:18420"/>
    </cofactor>
</comment>
<reference evidence="4" key="1">
    <citation type="submission" date="2016-10" db="EMBL/GenBank/DDBJ databases">
        <authorList>
            <person name="Varghese N."/>
            <person name="Submissions S."/>
        </authorList>
    </citation>
    <scope>NUCLEOTIDE SEQUENCE [LARGE SCALE GENOMIC DNA]</scope>
    <source>
        <strain evidence="4">CGMCC 4.6609</strain>
    </source>
</reference>
<evidence type="ECO:0000256" key="1">
    <source>
        <dbReference type="ARBA" id="ARBA00023239"/>
    </source>
</evidence>
<dbReference type="EC" id="4.2.3.-" evidence="2"/>
<proteinExistence type="inferred from homology"/>
<dbReference type="PANTHER" id="PTHR35201:SF4">
    <property type="entry name" value="BETA-PINACENE SYNTHASE-RELATED"/>
    <property type="match status" value="1"/>
</dbReference>
<dbReference type="Proteomes" id="UP000199691">
    <property type="component" value="Unassembled WGS sequence"/>
</dbReference>
<sequence length="332" mass="37121">MTGFALPKTPIPTFQHPWPPVVNPGVDTAEQHAVSWAKQMRLIEGEASERAIVRMGYGRCAAYTFSEASIDDLLLCTEWLVWIFALDDRHAHHLHHGGTQWQSFARRISAAVDGTMPEVEPDPLVRATRDLCARTFARTSSRMRTRIVDHIAKLLAGFRRETYYQRDNLPGVDDFISTRRLNAGMYLFCDLLELVERADLPEAVHRSTEYQMLLDGATDVGAWQNDMLSLSKEEVRGEVSNLVLVVQHAASLNRTEAMEDVAVRIRGRIADFDLAEAAVPAMLAGEDLPAGTRQAVERCAQGLRQWVNGFLMWSLDTGRYGAEVSTAFAVAH</sequence>
<dbReference type="Gene3D" id="1.10.600.10">
    <property type="entry name" value="Farnesyl Diphosphate Synthase"/>
    <property type="match status" value="1"/>
</dbReference>
<dbReference type="InterPro" id="IPR034686">
    <property type="entry name" value="Terpene_cyclase-like_2"/>
</dbReference>
<protein>
    <recommendedName>
        <fullName evidence="2">Terpene synthase</fullName>
        <ecNumber evidence="2">4.2.3.-</ecNumber>
    </recommendedName>
</protein>
<dbReference type="GO" id="GO:0046872">
    <property type="term" value="F:metal ion binding"/>
    <property type="evidence" value="ECO:0007669"/>
    <property type="project" value="UniProtKB-KW"/>
</dbReference>
<gene>
    <name evidence="3" type="ORF">SAMN05421507_118127</name>
</gene>
<keyword evidence="2" id="KW-0479">Metal-binding</keyword>
<dbReference type="InterPro" id="IPR008949">
    <property type="entry name" value="Isoprenoid_synthase_dom_sf"/>
</dbReference>
<dbReference type="AlphaFoldDB" id="A0A1H0WCW1"/>
<evidence type="ECO:0000256" key="2">
    <source>
        <dbReference type="RuleBase" id="RU366034"/>
    </source>
</evidence>
<dbReference type="PANTHER" id="PTHR35201">
    <property type="entry name" value="TERPENE SYNTHASE"/>
    <property type="match status" value="1"/>
</dbReference>
<dbReference type="SUPFAM" id="SSF48576">
    <property type="entry name" value="Terpenoid synthases"/>
    <property type="match status" value="1"/>
</dbReference>
<dbReference type="EMBL" id="FNIX01000018">
    <property type="protein sequence ID" value="SDP88629.1"/>
    <property type="molecule type" value="Genomic_DNA"/>
</dbReference>
<dbReference type="SFLD" id="SFLDS00005">
    <property type="entry name" value="Isoprenoid_Synthase_Type_I"/>
    <property type="match status" value="1"/>
</dbReference>
<dbReference type="SFLD" id="SFLDG01020">
    <property type="entry name" value="Terpene_Cyclase_Like_2"/>
    <property type="match status" value="1"/>
</dbReference>
<comment type="similarity">
    <text evidence="2">Belongs to the terpene synthase family.</text>
</comment>
<accession>A0A1H0WCW1</accession>
<keyword evidence="2" id="KW-0460">Magnesium</keyword>
<evidence type="ECO:0000313" key="4">
    <source>
        <dbReference type="Proteomes" id="UP000199691"/>
    </source>
</evidence>
<keyword evidence="1 2" id="KW-0456">Lyase</keyword>
<dbReference type="GO" id="GO:0010333">
    <property type="term" value="F:terpene synthase activity"/>
    <property type="evidence" value="ECO:0007669"/>
    <property type="project" value="InterPro"/>
</dbReference>
<dbReference type="STRING" id="641025.SAMN05421507_118127"/>
<dbReference type="Pfam" id="PF19086">
    <property type="entry name" value="Terpene_syn_C_2"/>
    <property type="match status" value="1"/>
</dbReference>
<evidence type="ECO:0000313" key="3">
    <source>
        <dbReference type="EMBL" id="SDP88629.1"/>
    </source>
</evidence>
<keyword evidence="4" id="KW-1185">Reference proteome</keyword>
<name>A0A1H0WCW1_9PSEU</name>